<accession>A0AAD9SJR7</accession>
<dbReference type="AlphaFoldDB" id="A0AAD9SJR7"/>
<proteinExistence type="predicted"/>
<dbReference type="EMBL" id="JAUJFL010000002">
    <property type="protein sequence ID" value="KAK2609736.1"/>
    <property type="molecule type" value="Genomic_DNA"/>
</dbReference>
<feature type="region of interest" description="Disordered" evidence="1">
    <location>
        <begin position="238"/>
        <end position="257"/>
    </location>
</feature>
<evidence type="ECO:0000313" key="2">
    <source>
        <dbReference type="EMBL" id="KAK2609736.1"/>
    </source>
</evidence>
<name>A0AAD9SJR7_PHOAM</name>
<gene>
    <name evidence="2" type="ORF">N8I77_003223</name>
</gene>
<reference evidence="2" key="1">
    <citation type="submission" date="2023-06" db="EMBL/GenBank/DDBJ databases">
        <authorList>
            <person name="Noh H."/>
        </authorList>
    </citation>
    <scope>NUCLEOTIDE SEQUENCE</scope>
    <source>
        <strain evidence="2">DUCC20226</strain>
    </source>
</reference>
<dbReference type="Proteomes" id="UP001265746">
    <property type="component" value="Unassembled WGS sequence"/>
</dbReference>
<protein>
    <submittedName>
        <fullName evidence="2">Uncharacterized protein</fullName>
    </submittedName>
</protein>
<evidence type="ECO:0000256" key="1">
    <source>
        <dbReference type="SAM" id="MobiDB-lite"/>
    </source>
</evidence>
<organism evidence="2 3">
    <name type="scientific">Phomopsis amygdali</name>
    <name type="common">Fusicoccum amygdali</name>
    <dbReference type="NCBI Taxonomy" id="1214568"/>
    <lineage>
        <taxon>Eukaryota</taxon>
        <taxon>Fungi</taxon>
        <taxon>Dikarya</taxon>
        <taxon>Ascomycota</taxon>
        <taxon>Pezizomycotina</taxon>
        <taxon>Sordariomycetes</taxon>
        <taxon>Sordariomycetidae</taxon>
        <taxon>Diaporthales</taxon>
        <taxon>Diaporthaceae</taxon>
        <taxon>Diaporthe</taxon>
    </lineage>
</organism>
<sequence>MGSPHMLYVIAKINGRYRSLAVLYRHYDNKGERAVETCRRLIEIFEEPANRSLLLHEIQIAGKLPPEKWEANPEYCNERPAFPFIATCLILGASVAPKTGKGYNATHEPFNMPLAAFDEGCTILDVTDPAAVRYAFAFILPQRTDYEGIIKTTFGNTPLTAWEYMEFYSEPFFDRVYRGGGDDAAVAKTHADLMEVFKGQAVVDTTVIASSLIDEDTLESTWPHLSDQQSWKRRADLGLPKTVPRPSPVRDPALPSLPTAHHGETLYKAFEQSYKLFEPEYNEGLDTEILAPVSPIKQVVNILHFGSLEESSWQARAAEYEPKDGRCFRENGVQYFTFQVDDAPVTPGLTLDVLHGWMVAASTEQEYGGRRHYDYYLDCTNSQSDQNILKFFGLAGPNHRIVKPLPGRALFYAKKSYHCTGDWTTVGLEAIKPGEWTAFLVQQWKQVWQAPDPGMSCLASRRDVFPVGFQCAFVSCGADDQIIVVGPETFRSVSCSDPAYGALRSLDAGEETYGRGLVDRLKRGDGTINGVPASVMERDEVLALLSAMDVVKTREEERLANSWSDVHRGLKERRAREREAEAT</sequence>
<comment type="caution">
    <text evidence="2">The sequence shown here is derived from an EMBL/GenBank/DDBJ whole genome shotgun (WGS) entry which is preliminary data.</text>
</comment>
<keyword evidence="3" id="KW-1185">Reference proteome</keyword>
<evidence type="ECO:0000313" key="3">
    <source>
        <dbReference type="Proteomes" id="UP001265746"/>
    </source>
</evidence>